<protein>
    <submittedName>
        <fullName evidence="1">Sigma 54 modulation/S30EA ribosomal protein C terminus</fullName>
    </submittedName>
</protein>
<sequence>MTIEEAILQLEDLKKDIEHSAEKDEPDGVFMQDVKAMGIAINVLREQATGVKEDKNENDGSDE</sequence>
<evidence type="ECO:0000313" key="1">
    <source>
        <dbReference type="EMBL" id="DAD99885.1"/>
    </source>
</evidence>
<reference evidence="1" key="1">
    <citation type="journal article" date="2021" name="Proc. Natl. Acad. Sci. U.S.A.">
        <title>A Catalog of Tens of Thousands of Viruses from Human Metagenomes Reveals Hidden Associations with Chronic Diseases.</title>
        <authorList>
            <person name="Tisza M.J."/>
            <person name="Buck C.B."/>
        </authorList>
    </citation>
    <scope>NUCLEOTIDE SEQUENCE</scope>
    <source>
        <strain evidence="1">Ctwhn18</strain>
    </source>
</reference>
<accession>A0A8S5NYJ3</accession>
<organism evidence="1">
    <name type="scientific">Siphoviridae sp. ctwhn18</name>
    <dbReference type="NCBI Taxonomy" id="2825733"/>
    <lineage>
        <taxon>Viruses</taxon>
        <taxon>Duplodnaviria</taxon>
        <taxon>Heunggongvirae</taxon>
        <taxon>Uroviricota</taxon>
        <taxon>Caudoviricetes</taxon>
    </lineage>
</organism>
<keyword evidence="1" id="KW-0689">Ribosomal protein</keyword>
<keyword evidence="1" id="KW-0687">Ribonucleoprotein</keyword>
<name>A0A8S5NYJ3_9CAUD</name>
<dbReference type="EMBL" id="BK015295">
    <property type="protein sequence ID" value="DAD99885.1"/>
    <property type="molecule type" value="Genomic_DNA"/>
</dbReference>
<proteinExistence type="predicted"/>